<proteinExistence type="predicted"/>
<name>A0ABR9RSP3_9ACTN</name>
<evidence type="ECO:0008006" key="4">
    <source>
        <dbReference type="Google" id="ProtNLM"/>
    </source>
</evidence>
<keyword evidence="3" id="KW-1185">Reference proteome</keyword>
<reference evidence="2 3" key="1">
    <citation type="submission" date="2020-10" db="EMBL/GenBank/DDBJ databases">
        <title>Nocardioides sp. isolated from sludge.</title>
        <authorList>
            <person name="Zhang X."/>
        </authorList>
    </citation>
    <scope>NUCLEOTIDE SEQUENCE [LARGE SCALE GENOMIC DNA]</scope>
    <source>
        <strain evidence="2 3">Y6</strain>
    </source>
</reference>
<dbReference type="RefSeq" id="WP_193637904.1">
    <property type="nucleotide sequence ID" value="NZ_JADCSA010000006.1"/>
</dbReference>
<dbReference type="Proteomes" id="UP000756387">
    <property type="component" value="Unassembled WGS sequence"/>
</dbReference>
<sequence>MTQSALTAAAVAYVSSLTPKQVNDALTDEDITTVAPVQFRPRMSRAGEDTSSVGPTVQMRAIYTSQWFWEIAAECPNNRIWWGGKETDLDKRREGAPLHFPDYLMLFLVCLAGVKGVGTINAAATLLRDEKVWRDLVEHMDTYVPEEWTKLGDLPQRNPKRTPKHATLATPGTEPTDRTRPLQPTKKKAKRKRKGNVTQLRPRNERPLTAPPSPNTLDYWVLKWRGYRRSSAGRVRLEPGHEYYGLQARVMAKFRETALAQAQAMGVLDSTANFVYNQPDRNQYVGFDGVVFKAPRKGRLSTVGTYMTGTGEAARGTKYGITSTRVNGQRHSRVILDFAHIHKSLDGSYRGESPMVEATLPGMREATNGGIKGLLVDSVIRGRAVEHLQRHGVTVINYPHAKTNPKGGAGRRLAEGRVEKTHLRHAVSHLNDFHINCEHHVFAVGGELMEAVFTGEGTYALTPLPVVKYEQRGKATNGTRREYLTVKITCPHTRNDLTERIALFHTPATSNDPNYIWGEVCRVYPPGSWQAKYLYGARNDTEARHADLKARVQHLPGDRDGQMLRLLGASIANNAFSWQVHLQAHGLDNVVDDTA</sequence>
<feature type="region of interest" description="Disordered" evidence="1">
    <location>
        <begin position="150"/>
        <end position="212"/>
    </location>
</feature>
<gene>
    <name evidence="2" type="ORF">IEQ44_07920</name>
</gene>
<feature type="compositionally biased region" description="Basic residues" evidence="1">
    <location>
        <begin position="185"/>
        <end position="195"/>
    </location>
</feature>
<accession>A0ABR9RSP3</accession>
<evidence type="ECO:0000256" key="1">
    <source>
        <dbReference type="SAM" id="MobiDB-lite"/>
    </source>
</evidence>
<protein>
    <recommendedName>
        <fullName evidence="4">Transposase</fullName>
    </recommendedName>
</protein>
<evidence type="ECO:0000313" key="3">
    <source>
        <dbReference type="Proteomes" id="UP000756387"/>
    </source>
</evidence>
<dbReference type="EMBL" id="JADCSA010000006">
    <property type="protein sequence ID" value="MBE7324576.1"/>
    <property type="molecule type" value="Genomic_DNA"/>
</dbReference>
<comment type="caution">
    <text evidence="2">The sequence shown here is derived from an EMBL/GenBank/DDBJ whole genome shotgun (WGS) entry which is preliminary data.</text>
</comment>
<evidence type="ECO:0000313" key="2">
    <source>
        <dbReference type="EMBL" id="MBE7324576.1"/>
    </source>
</evidence>
<organism evidence="2 3">
    <name type="scientific">Nocardioides malaquae</name>
    <dbReference type="NCBI Taxonomy" id="2773426"/>
    <lineage>
        <taxon>Bacteria</taxon>
        <taxon>Bacillati</taxon>
        <taxon>Actinomycetota</taxon>
        <taxon>Actinomycetes</taxon>
        <taxon>Propionibacteriales</taxon>
        <taxon>Nocardioidaceae</taxon>
        <taxon>Nocardioides</taxon>
    </lineage>
</organism>